<organism evidence="1 2">
    <name type="scientific">Pyramimonas orientalis virus 01B</name>
    <dbReference type="NCBI Taxonomy" id="3134525"/>
    <lineage>
        <taxon>Viruses</taxon>
        <taxon>Varidnaviria</taxon>
        <taxon>Bamfordvirae</taxon>
        <taxon>Nucleocytoviricota</taxon>
        <taxon>Megaviricetes</taxon>
        <taxon>Imitervirales</taxon>
        <taxon>Allomimiviridae</taxon>
        <taxon>Heliosvirus</taxon>
        <taxon>Heliosvirus raunefjordenense</taxon>
    </lineage>
</organism>
<sequence>MFILKNVKFSCTYTKGIVFIPSHKSNYRDFVQNEEALSNSTETYIVKYNSSVHLTPKNIEINLALNKDFTTELCSNIMYDIFLTHIRIDKLLNKNVYKISKITLADEMLEEDTISDEEKVLDDYEICEMFDSVYMDVKTKIEHKKKILDELLVTIAELPKTIDQIDFLVKTGNQFD</sequence>
<dbReference type="EMBL" id="MT663534">
    <property type="protein sequence ID" value="QOI90223.1"/>
    <property type="molecule type" value="Genomic_DNA"/>
</dbReference>
<reference evidence="1" key="1">
    <citation type="submission" date="2020-06" db="EMBL/GenBank/DDBJ databases">
        <title>Lateral gene transfer of anion-conducting channel rhodopsins between green algae and giant viruses.</title>
        <authorList>
            <person name="Rozenberg A."/>
            <person name="Oppermann J."/>
            <person name="Wietek J."/>
            <person name="Fernandez Lahore R.G."/>
            <person name="Sandaa R.-A."/>
            <person name="Bratbak G."/>
            <person name="Hegemann P."/>
            <person name="Beja O."/>
        </authorList>
    </citation>
    <scope>NUCLEOTIDE SEQUENCE</scope>
    <source>
        <strain evidence="1">01B</strain>
    </source>
</reference>
<protein>
    <submittedName>
        <fullName evidence="1">Uncharacterized protein</fullName>
    </submittedName>
</protein>
<dbReference type="Proteomes" id="UP001162120">
    <property type="component" value="Segment"/>
</dbReference>
<name>A0A7M3UNG8_9VIRU</name>
<gene>
    <name evidence="1" type="ORF">HWQ62_00086</name>
</gene>
<evidence type="ECO:0000313" key="1">
    <source>
        <dbReference type="EMBL" id="QOI90223.1"/>
    </source>
</evidence>
<keyword evidence="2" id="KW-1185">Reference proteome</keyword>
<proteinExistence type="predicted"/>
<evidence type="ECO:0000313" key="2">
    <source>
        <dbReference type="Proteomes" id="UP001162120"/>
    </source>
</evidence>
<accession>A0A7M3UNG8</accession>